<comment type="cofactor">
    <cofactor evidence="6">
        <name>Mg(2+)</name>
        <dbReference type="ChEBI" id="CHEBI:18420"/>
    </cofactor>
    <text evidence="6">Binds 1 Mg(2+) ion per subunit.</text>
</comment>
<evidence type="ECO:0000256" key="1">
    <source>
        <dbReference type="ARBA" id="ARBA00006914"/>
    </source>
</evidence>
<dbReference type="EC" id="3.6.4.6" evidence="6"/>
<evidence type="ECO:0000313" key="8">
    <source>
        <dbReference type="EMBL" id="CAD8103430.1"/>
    </source>
</evidence>
<dbReference type="Proteomes" id="UP000688137">
    <property type="component" value="Unassembled WGS sequence"/>
</dbReference>
<dbReference type="PANTHER" id="PTHR23078">
    <property type="entry name" value="VESICULAR-FUSION PROTEIN NSF"/>
    <property type="match status" value="1"/>
</dbReference>
<proteinExistence type="inferred from homology"/>
<accession>A0A8S1PJW6</accession>
<evidence type="ECO:0000256" key="4">
    <source>
        <dbReference type="ARBA" id="ARBA00022840"/>
    </source>
</evidence>
<dbReference type="GO" id="GO:0005795">
    <property type="term" value="C:Golgi stack"/>
    <property type="evidence" value="ECO:0007669"/>
    <property type="project" value="TreeGrafter"/>
</dbReference>
<comment type="function">
    <text evidence="6">Required for vesicle-mediated transport. Catalyzes the fusion of transport vesicles within the Golgi cisternae. Is also required for transport from the endoplasmic reticulum to the Golgi stack. Seems to function as a fusion protein required for the delivery of cargo proteins to all compartments of the Golgi stack independent of vesicle origin.</text>
</comment>
<comment type="similarity">
    <text evidence="1 6">Belongs to the AAA ATPase family.</text>
</comment>
<dbReference type="InterPro" id="IPR003593">
    <property type="entry name" value="AAA+_ATPase"/>
</dbReference>
<protein>
    <recommendedName>
        <fullName evidence="6">Vesicle-fusing ATPase</fullName>
        <ecNumber evidence="6">3.6.4.6</ecNumber>
    </recommendedName>
</protein>
<keyword evidence="6" id="KW-0479">Metal-binding</keyword>
<keyword evidence="5 6" id="KW-0653">Protein transport</keyword>
<dbReference type="GO" id="GO:0046872">
    <property type="term" value="F:metal ion binding"/>
    <property type="evidence" value="ECO:0007669"/>
    <property type="project" value="UniProtKB-UniRule"/>
</dbReference>
<dbReference type="AlphaFoldDB" id="A0A8S1PJW6"/>
<dbReference type="GO" id="GO:0005524">
    <property type="term" value="F:ATP binding"/>
    <property type="evidence" value="ECO:0007669"/>
    <property type="project" value="UniProtKB-UniRule"/>
</dbReference>
<evidence type="ECO:0000313" key="9">
    <source>
        <dbReference type="Proteomes" id="UP000688137"/>
    </source>
</evidence>
<dbReference type="Pfam" id="PF00004">
    <property type="entry name" value="AAA"/>
    <property type="match status" value="2"/>
</dbReference>
<dbReference type="PANTHER" id="PTHR23078:SF3">
    <property type="entry name" value="VESICLE-FUSING ATPASE"/>
    <property type="match status" value="1"/>
</dbReference>
<comment type="catalytic activity">
    <reaction evidence="6">
        <text>ATP + H2O = ADP + phosphate + H(+)</text>
        <dbReference type="Rhea" id="RHEA:13065"/>
        <dbReference type="ChEBI" id="CHEBI:15377"/>
        <dbReference type="ChEBI" id="CHEBI:15378"/>
        <dbReference type="ChEBI" id="CHEBI:30616"/>
        <dbReference type="ChEBI" id="CHEBI:43474"/>
        <dbReference type="ChEBI" id="CHEBI:456216"/>
        <dbReference type="EC" id="3.6.4.6"/>
    </reaction>
</comment>
<evidence type="ECO:0000256" key="5">
    <source>
        <dbReference type="ARBA" id="ARBA00022927"/>
    </source>
</evidence>
<sequence>MKLTLQSTQLRNPQQAYTGLMYGSIDQVDKLKKENKIVESEKLFVLLNGYTFILEGDREYRMNEIAANRYQREFLEMTINQDVELQVFKLPRDKVYRLGVLNLEIDIQQIQNGGNQLELDDDEFANAFKSQFKGQFFKTGQVQLFQNNENNYLIKVTRTENLNVGVDSNLVRFGGGGMLIDETEIEFSVRSGISQIKMKNVQKKQTNLFREDFNFDKLGVGGLDKELANIFRRAFSSRRFPQQFLEKYGIKHIKGLLLYGPPGTGKTLIARQLAKVLRARPPKIVNGPEIFSKFVGEAEENIRKLFEDAIKDQETLGDDSDLHIIVFDEMDAICKQRGSVSSGVGAYDNVVNQLLSMIDGVNSLNNILVIGMTNRKDLIDEAVLRPGRFEVHIEVGLPDENGRLQILQIHTENLRKNQALHNDVNNEELVTLMKNYTGAEIEAVVKSASSFAFQRMQNIYNFSQKLSQKEDFRITRADFQNALEEVKPQFGFDSNKFDLLLKNELIDYGEEFQKLQKMLRNTINQTRFGKSSKLNSILLEGCQGSGKTSIAAYFAVECGFPYVKLISPECFIGMTEDAIINKISKIFNDAYKSTLSCIVIDSIERLIEYVDIGPRFSNAILQTLLVLIKRLPDKSQNKLLIVGTTSTYQILKQLGVVSCFNLTFQIPNLTKSEEIKAVIYNYMNIAEKHNVTNKHKKQLNQKQQAQIDKICQTINKIPIKRLLMLLDMVCTDENELDYQEFMAQQFSKYQSRILYSFNKRINSEKKEYSNKKLIPISKCSKNGIIQDELVVIKIFQIHIFQIGVRLIVFLYMVLMNAPEYQQVNVSFTVCQNGSKPDVVCAFQDTIQKVLNRYYTLLIDIIPYIINLQDFLQRQTPKVEDIHTTISAKVTKDVEIFKQLIITITDYGYFQQELLKEIVAFIIVIEKMWNQKSIIRYQQDKEIIDLNTDTSLANVVICLSDTEKISY</sequence>
<keyword evidence="6" id="KW-0931">ER-Golgi transport</keyword>
<dbReference type="GO" id="GO:0035494">
    <property type="term" value="P:SNARE complex disassembly"/>
    <property type="evidence" value="ECO:0007669"/>
    <property type="project" value="InterPro"/>
</dbReference>
<keyword evidence="4 6" id="KW-0067">ATP-binding</keyword>
<feature type="domain" description="AAA+ ATPase" evidence="7">
    <location>
        <begin position="252"/>
        <end position="399"/>
    </location>
</feature>
<keyword evidence="3 6" id="KW-0547">Nucleotide-binding</keyword>
<name>A0A8S1PJW6_PARPR</name>
<evidence type="ECO:0000256" key="3">
    <source>
        <dbReference type="ARBA" id="ARBA00022741"/>
    </source>
</evidence>
<dbReference type="GO" id="GO:0043001">
    <property type="term" value="P:Golgi to plasma membrane protein transport"/>
    <property type="evidence" value="ECO:0007669"/>
    <property type="project" value="TreeGrafter"/>
</dbReference>
<keyword evidence="6" id="KW-0378">Hydrolase</keyword>
<dbReference type="EMBL" id="CAJJDM010000124">
    <property type="protein sequence ID" value="CAD8103430.1"/>
    <property type="molecule type" value="Genomic_DNA"/>
</dbReference>
<keyword evidence="6" id="KW-0963">Cytoplasm</keyword>
<evidence type="ECO:0000256" key="2">
    <source>
        <dbReference type="ARBA" id="ARBA00022448"/>
    </source>
</evidence>
<dbReference type="InterPro" id="IPR003960">
    <property type="entry name" value="ATPase_AAA_CS"/>
</dbReference>
<dbReference type="GO" id="GO:0006891">
    <property type="term" value="P:intra-Golgi vesicle-mediated transport"/>
    <property type="evidence" value="ECO:0007669"/>
    <property type="project" value="TreeGrafter"/>
</dbReference>
<evidence type="ECO:0000259" key="7">
    <source>
        <dbReference type="SMART" id="SM00382"/>
    </source>
</evidence>
<dbReference type="FunFam" id="3.40.50.300:FF:000166">
    <property type="entry name" value="vesicle-fusing ATPase isoform X1"/>
    <property type="match status" value="1"/>
</dbReference>
<keyword evidence="9" id="KW-1185">Reference proteome</keyword>
<keyword evidence="6" id="KW-0460">Magnesium</keyword>
<dbReference type="InterPro" id="IPR039812">
    <property type="entry name" value="Vesicle-fus_ATPase"/>
</dbReference>
<dbReference type="PROSITE" id="PS00674">
    <property type="entry name" value="AAA"/>
    <property type="match status" value="1"/>
</dbReference>
<dbReference type="SMART" id="SM00382">
    <property type="entry name" value="AAA"/>
    <property type="match status" value="2"/>
</dbReference>
<comment type="caution">
    <text evidence="8">The sequence shown here is derived from an EMBL/GenBank/DDBJ whole genome shotgun (WGS) entry which is preliminary data.</text>
</comment>
<evidence type="ECO:0000256" key="6">
    <source>
        <dbReference type="RuleBase" id="RU367045"/>
    </source>
</evidence>
<feature type="domain" description="AAA+ ATPase" evidence="7">
    <location>
        <begin position="533"/>
        <end position="670"/>
    </location>
</feature>
<gene>
    <name evidence="8" type="ORF">PPRIM_AZ9-3.1.T1210044</name>
</gene>
<dbReference type="InterPro" id="IPR003959">
    <property type="entry name" value="ATPase_AAA_core"/>
</dbReference>
<reference evidence="8" key="1">
    <citation type="submission" date="2021-01" db="EMBL/GenBank/DDBJ databases">
        <authorList>
            <consortium name="Genoscope - CEA"/>
            <person name="William W."/>
        </authorList>
    </citation>
    <scope>NUCLEOTIDE SEQUENCE</scope>
</reference>
<dbReference type="FunFam" id="1.10.8.60:FF:000115">
    <property type="entry name" value="N-ethylmaleimide-sensitive fusion protein, putative"/>
    <property type="match status" value="1"/>
</dbReference>
<organism evidence="8 9">
    <name type="scientific">Paramecium primaurelia</name>
    <dbReference type="NCBI Taxonomy" id="5886"/>
    <lineage>
        <taxon>Eukaryota</taxon>
        <taxon>Sar</taxon>
        <taxon>Alveolata</taxon>
        <taxon>Ciliophora</taxon>
        <taxon>Intramacronucleata</taxon>
        <taxon>Oligohymenophorea</taxon>
        <taxon>Peniculida</taxon>
        <taxon>Parameciidae</taxon>
        <taxon>Paramecium</taxon>
    </lineage>
</organism>
<comment type="subcellular location">
    <subcellularLocation>
        <location evidence="6">Cytoplasm</location>
    </subcellularLocation>
</comment>
<keyword evidence="2 6" id="KW-0813">Transport</keyword>
<dbReference type="FunFam" id="3.40.50.300:FF:000154">
    <property type="entry name" value="Vesicle-fusing ATPase 1"/>
    <property type="match status" value="1"/>
</dbReference>
<dbReference type="GO" id="GO:0016887">
    <property type="term" value="F:ATP hydrolysis activity"/>
    <property type="evidence" value="ECO:0007669"/>
    <property type="project" value="InterPro"/>
</dbReference>